<dbReference type="InterPro" id="IPR024072">
    <property type="entry name" value="DHFR-like_dom_sf"/>
</dbReference>
<reference evidence="2" key="1">
    <citation type="submission" date="2020-10" db="EMBL/GenBank/DDBJ databases">
        <title>Taxonomic study of unclassified bacteria belonging to the class Ktedonobacteria.</title>
        <authorList>
            <person name="Yabe S."/>
            <person name="Wang C.M."/>
            <person name="Zheng Y."/>
            <person name="Sakai Y."/>
            <person name="Cavaletti L."/>
            <person name="Monciardini P."/>
            <person name="Donadio S."/>
        </authorList>
    </citation>
    <scope>NUCLEOTIDE SEQUENCE</scope>
    <source>
        <strain evidence="2">ID150040</strain>
    </source>
</reference>
<protein>
    <submittedName>
        <fullName evidence="2">Pyrimidine reductase</fullName>
    </submittedName>
</protein>
<sequence length="184" mass="20932">MRQIIVEVEVSVDGAMGGENMEFWKQNYPLHSADVQEYLNDLLFMPDALLMGRKTYEGFAQVWPTRKGKEADRINSMPKYVTSRTLQEPLQWNASLIQGDVASEIRKLKQEPGKSLLQYGVGELTQTMLQAGLIDEFRLLVFPFTFGEGPRIFEQMDVTTLKLLNTRTFSSGVVALHYQPQKPA</sequence>
<dbReference type="GO" id="GO:0009231">
    <property type="term" value="P:riboflavin biosynthetic process"/>
    <property type="evidence" value="ECO:0007669"/>
    <property type="project" value="InterPro"/>
</dbReference>
<dbReference type="Pfam" id="PF01872">
    <property type="entry name" value="RibD_C"/>
    <property type="match status" value="1"/>
</dbReference>
<dbReference type="EMBL" id="BNJK01000002">
    <property type="protein sequence ID" value="GHO98007.1"/>
    <property type="molecule type" value="Genomic_DNA"/>
</dbReference>
<dbReference type="Gene3D" id="3.40.430.10">
    <property type="entry name" value="Dihydrofolate Reductase, subunit A"/>
    <property type="match status" value="1"/>
</dbReference>
<dbReference type="SUPFAM" id="SSF53597">
    <property type="entry name" value="Dihydrofolate reductase-like"/>
    <property type="match status" value="1"/>
</dbReference>
<dbReference type="GO" id="GO:0008703">
    <property type="term" value="F:5-amino-6-(5-phosphoribosylamino)uracil reductase activity"/>
    <property type="evidence" value="ECO:0007669"/>
    <property type="project" value="InterPro"/>
</dbReference>
<dbReference type="RefSeq" id="WP_220208779.1">
    <property type="nucleotide sequence ID" value="NZ_BNJK01000002.1"/>
</dbReference>
<evidence type="ECO:0000259" key="1">
    <source>
        <dbReference type="Pfam" id="PF01872"/>
    </source>
</evidence>
<feature type="domain" description="Bacterial bifunctional deaminase-reductase C-terminal" evidence="1">
    <location>
        <begin position="3"/>
        <end position="174"/>
    </location>
</feature>
<organism evidence="2 3">
    <name type="scientific">Reticulibacter mediterranei</name>
    <dbReference type="NCBI Taxonomy" id="2778369"/>
    <lineage>
        <taxon>Bacteria</taxon>
        <taxon>Bacillati</taxon>
        <taxon>Chloroflexota</taxon>
        <taxon>Ktedonobacteria</taxon>
        <taxon>Ktedonobacterales</taxon>
        <taxon>Reticulibacteraceae</taxon>
        <taxon>Reticulibacter</taxon>
    </lineage>
</organism>
<evidence type="ECO:0000313" key="2">
    <source>
        <dbReference type="EMBL" id="GHO98007.1"/>
    </source>
</evidence>
<proteinExistence type="predicted"/>
<gene>
    <name evidence="2" type="ORF">KSF_080550</name>
</gene>
<dbReference type="PANTHER" id="PTHR38011:SF11">
    <property type="entry name" value="2,5-DIAMINO-6-RIBOSYLAMINO-4(3H)-PYRIMIDINONE 5'-PHOSPHATE REDUCTASE"/>
    <property type="match status" value="1"/>
</dbReference>
<accession>A0A8J3IWA5</accession>
<comment type="caution">
    <text evidence="2">The sequence shown here is derived from an EMBL/GenBank/DDBJ whole genome shotgun (WGS) entry which is preliminary data.</text>
</comment>
<dbReference type="AlphaFoldDB" id="A0A8J3IWA5"/>
<keyword evidence="3" id="KW-1185">Reference proteome</keyword>
<dbReference type="InterPro" id="IPR002734">
    <property type="entry name" value="RibDG_C"/>
</dbReference>
<dbReference type="InterPro" id="IPR050765">
    <property type="entry name" value="Riboflavin_Biosynth_HTPR"/>
</dbReference>
<name>A0A8J3IWA5_9CHLR</name>
<dbReference type="PANTHER" id="PTHR38011">
    <property type="entry name" value="DIHYDROFOLATE REDUCTASE FAMILY PROTEIN (AFU_ORTHOLOGUE AFUA_8G06820)"/>
    <property type="match status" value="1"/>
</dbReference>
<evidence type="ECO:0000313" key="3">
    <source>
        <dbReference type="Proteomes" id="UP000597444"/>
    </source>
</evidence>
<dbReference type="Proteomes" id="UP000597444">
    <property type="component" value="Unassembled WGS sequence"/>
</dbReference>